<feature type="region of interest" description="Disordered" evidence="1">
    <location>
        <begin position="213"/>
        <end position="269"/>
    </location>
</feature>
<evidence type="ECO:0000256" key="1">
    <source>
        <dbReference type="SAM" id="MobiDB-lite"/>
    </source>
</evidence>
<name>A0A9P5CKA5_CRYP1</name>
<comment type="caution">
    <text evidence="3">The sequence shown here is derived from an EMBL/GenBank/DDBJ whole genome shotgun (WGS) entry which is preliminary data.</text>
</comment>
<sequence length="269" mass="29995">MAVWALRVLSALIVIILASLQLARPNSQPETLKNDNAMWRQFVFGEVNEHLEQVLADARTRAARKLRPSDPFTSTDEICQSDEAHALGNLSPETSPSLKYSLAIDAQNIAEQTCSNTTIHTDQATVGSSAPSKPSLTASSDTMDKPPRRSDIWDMPTSDSENASLRSRPRPLQNHGEGDEGFRFSRPRPFIGKKTSHLDEGRQIALSLGQIRGKTVTRRRQKRSGNTRTDIRKLPNFNSDPIEEVEEHASRQRNEEPSLFGPLDMEENA</sequence>
<feature type="chain" id="PRO_5040397792" evidence="2">
    <location>
        <begin position="24"/>
        <end position="269"/>
    </location>
</feature>
<dbReference type="GeneID" id="63838041"/>
<keyword evidence="2" id="KW-0732">Signal</keyword>
<feature type="compositionally biased region" description="Basic and acidic residues" evidence="1">
    <location>
        <begin position="142"/>
        <end position="152"/>
    </location>
</feature>
<keyword evidence="4" id="KW-1185">Reference proteome</keyword>
<gene>
    <name evidence="3" type="ORF">M406DRAFT_334183</name>
</gene>
<dbReference type="Proteomes" id="UP000803844">
    <property type="component" value="Unassembled WGS sequence"/>
</dbReference>
<feature type="compositionally biased region" description="Polar residues" evidence="1">
    <location>
        <begin position="120"/>
        <end position="141"/>
    </location>
</feature>
<dbReference type="AlphaFoldDB" id="A0A9P5CKA5"/>
<reference evidence="3" key="1">
    <citation type="journal article" date="2020" name="Phytopathology">
        <title>Genome sequence of the chestnut blight fungus Cryphonectria parasitica EP155: A fundamental resource for an archetypical invasive plant pathogen.</title>
        <authorList>
            <person name="Crouch J.A."/>
            <person name="Dawe A."/>
            <person name="Aerts A."/>
            <person name="Barry K."/>
            <person name="Churchill A.C.L."/>
            <person name="Grimwood J."/>
            <person name="Hillman B."/>
            <person name="Milgroom M.G."/>
            <person name="Pangilinan J."/>
            <person name="Smith M."/>
            <person name="Salamov A."/>
            <person name="Schmutz J."/>
            <person name="Yadav J."/>
            <person name="Grigoriev I.V."/>
            <person name="Nuss D."/>
        </authorList>
    </citation>
    <scope>NUCLEOTIDE SEQUENCE</scope>
    <source>
        <strain evidence="3">EP155</strain>
    </source>
</reference>
<feature type="signal peptide" evidence="2">
    <location>
        <begin position="1"/>
        <end position="23"/>
    </location>
</feature>
<dbReference type="EMBL" id="MU032352">
    <property type="protein sequence ID" value="KAF3760550.1"/>
    <property type="molecule type" value="Genomic_DNA"/>
</dbReference>
<feature type="compositionally biased region" description="Basic and acidic residues" evidence="1">
    <location>
        <begin position="247"/>
        <end position="256"/>
    </location>
</feature>
<proteinExistence type="predicted"/>
<dbReference type="OrthoDB" id="5426563at2759"/>
<feature type="region of interest" description="Disordered" evidence="1">
    <location>
        <begin position="120"/>
        <end position="198"/>
    </location>
</feature>
<feature type="compositionally biased region" description="Basic residues" evidence="1">
    <location>
        <begin position="215"/>
        <end position="225"/>
    </location>
</feature>
<accession>A0A9P5CKA5</accession>
<evidence type="ECO:0000313" key="3">
    <source>
        <dbReference type="EMBL" id="KAF3760550.1"/>
    </source>
</evidence>
<evidence type="ECO:0000313" key="4">
    <source>
        <dbReference type="Proteomes" id="UP000803844"/>
    </source>
</evidence>
<evidence type="ECO:0000256" key="2">
    <source>
        <dbReference type="SAM" id="SignalP"/>
    </source>
</evidence>
<dbReference type="RefSeq" id="XP_040771529.1">
    <property type="nucleotide sequence ID" value="XM_040920912.1"/>
</dbReference>
<organism evidence="3 4">
    <name type="scientific">Cryphonectria parasitica (strain ATCC 38755 / EP155)</name>
    <dbReference type="NCBI Taxonomy" id="660469"/>
    <lineage>
        <taxon>Eukaryota</taxon>
        <taxon>Fungi</taxon>
        <taxon>Dikarya</taxon>
        <taxon>Ascomycota</taxon>
        <taxon>Pezizomycotina</taxon>
        <taxon>Sordariomycetes</taxon>
        <taxon>Sordariomycetidae</taxon>
        <taxon>Diaporthales</taxon>
        <taxon>Cryphonectriaceae</taxon>
        <taxon>Cryphonectria-Endothia species complex</taxon>
        <taxon>Cryphonectria</taxon>
    </lineage>
</organism>
<protein>
    <submittedName>
        <fullName evidence="3">Uncharacterized protein</fullName>
    </submittedName>
</protein>